<keyword evidence="3" id="KW-1185">Reference proteome</keyword>
<name>A0A5N5W5E0_STRMB</name>
<dbReference type="EMBL" id="VOKX01000070">
    <property type="protein sequence ID" value="KAB7839542.1"/>
    <property type="molecule type" value="Genomic_DNA"/>
</dbReference>
<organism evidence="2 3">
    <name type="scientific">Streptomyces mobaraensis</name>
    <name type="common">Streptoverticillium mobaraense</name>
    <dbReference type="NCBI Taxonomy" id="35621"/>
    <lineage>
        <taxon>Bacteria</taxon>
        <taxon>Bacillati</taxon>
        <taxon>Actinomycetota</taxon>
        <taxon>Actinomycetes</taxon>
        <taxon>Kitasatosporales</taxon>
        <taxon>Streptomycetaceae</taxon>
        <taxon>Streptomyces</taxon>
    </lineage>
</organism>
<protein>
    <submittedName>
        <fullName evidence="2">Exo-alpha-sialidase</fullName>
    </submittedName>
</protein>
<keyword evidence="1" id="KW-0732">Signal</keyword>
<feature type="signal peptide" evidence="1">
    <location>
        <begin position="1"/>
        <end position="33"/>
    </location>
</feature>
<evidence type="ECO:0000256" key="1">
    <source>
        <dbReference type="SAM" id="SignalP"/>
    </source>
</evidence>
<dbReference type="AlphaFoldDB" id="A0A5N5W5E0"/>
<feature type="chain" id="PRO_5024876154" evidence="1">
    <location>
        <begin position="34"/>
        <end position="270"/>
    </location>
</feature>
<dbReference type="RefSeq" id="WP_152264653.1">
    <property type="nucleotide sequence ID" value="NZ_VOKX01000070.1"/>
</dbReference>
<accession>A0A5N5W5E0</accession>
<dbReference type="SUPFAM" id="SSF89372">
    <property type="entry name" value="Fucose-specific lectin"/>
    <property type="match status" value="1"/>
</dbReference>
<dbReference type="Proteomes" id="UP000327000">
    <property type="component" value="Unassembled WGS sequence"/>
</dbReference>
<sequence length="270" mass="28955">MHRRTAPRRRLARAVLCGVLALLPALAGGAATAAPGARAAAQACGTDTTAVGRADRPVAGTLVSAVRADGRTEQFQQFYDTSTMGGLPFVWHRSQDEPGGAYGGWERVSATPVGPKLYEVDAVENAVGGLEVFFSSYGGFCHTVLRAPDDAWPPAEGFELAPPPYHGGLSLFKERDGRLHAFAASRSTGAAMEVRSQYANTDDHWGGVRATGPVPESGVGLSAPSVTQLPDGRLRLVAREWNRDRYWTATERDRFLSWEPWRLCADAACS</sequence>
<gene>
    <name evidence="2" type="ORF">FRZ00_21660</name>
</gene>
<reference evidence="2 3" key="1">
    <citation type="journal article" date="2019" name="Microb. Cell Fact.">
        <title>Exploring novel herbicidin analogues by transcriptional regulator overexpression and MS/MS molecular networking.</title>
        <authorList>
            <person name="Shi Y."/>
            <person name="Gu R."/>
            <person name="Li Y."/>
            <person name="Wang X."/>
            <person name="Ren W."/>
            <person name="Li X."/>
            <person name="Wang L."/>
            <person name="Xie Y."/>
            <person name="Hong B."/>
        </authorList>
    </citation>
    <scope>NUCLEOTIDE SEQUENCE [LARGE SCALE GENOMIC DNA]</scope>
    <source>
        <strain evidence="2 3">US-43</strain>
    </source>
</reference>
<evidence type="ECO:0000313" key="2">
    <source>
        <dbReference type="EMBL" id="KAB7839542.1"/>
    </source>
</evidence>
<comment type="caution">
    <text evidence="2">The sequence shown here is derived from an EMBL/GenBank/DDBJ whole genome shotgun (WGS) entry which is preliminary data.</text>
</comment>
<evidence type="ECO:0000313" key="3">
    <source>
        <dbReference type="Proteomes" id="UP000327000"/>
    </source>
</evidence>
<dbReference type="OrthoDB" id="4121129at2"/>
<proteinExistence type="predicted"/>